<accession>A0A1B2E8P0</accession>
<keyword evidence="4" id="KW-1133">Transmembrane helix</keyword>
<dbReference type="GO" id="GO:0043565">
    <property type="term" value="F:sequence-specific DNA binding"/>
    <property type="evidence" value="ECO:0007669"/>
    <property type="project" value="InterPro"/>
</dbReference>
<dbReference type="InterPro" id="IPR009057">
    <property type="entry name" value="Homeodomain-like_sf"/>
</dbReference>
<name>A0A1B2E8P0_9BACL</name>
<dbReference type="AlphaFoldDB" id="A0A1B2E8P0"/>
<feature type="transmembrane region" description="Helical" evidence="4">
    <location>
        <begin position="301"/>
        <end position="322"/>
    </location>
</feature>
<dbReference type="SMART" id="SM00342">
    <property type="entry name" value="HTH_ARAC"/>
    <property type="match status" value="1"/>
</dbReference>
<dbReference type="Pfam" id="PF17853">
    <property type="entry name" value="GGDEF_2"/>
    <property type="match status" value="1"/>
</dbReference>
<dbReference type="Pfam" id="PF12833">
    <property type="entry name" value="HTH_18"/>
    <property type="match status" value="1"/>
</dbReference>
<dbReference type="InterPro" id="IPR018062">
    <property type="entry name" value="HTH_AraC-typ_CS"/>
</dbReference>
<keyword evidence="4" id="KW-0812">Transmembrane</keyword>
<evidence type="ECO:0000259" key="5">
    <source>
        <dbReference type="PROSITE" id="PS01124"/>
    </source>
</evidence>
<dbReference type="SUPFAM" id="SSF46689">
    <property type="entry name" value="Homeodomain-like"/>
    <property type="match status" value="2"/>
</dbReference>
<dbReference type="InterPro" id="IPR018060">
    <property type="entry name" value="HTH_AraC"/>
</dbReference>
<dbReference type="PANTHER" id="PTHR43280:SF2">
    <property type="entry name" value="HTH-TYPE TRANSCRIPTIONAL REGULATOR EXSA"/>
    <property type="match status" value="1"/>
</dbReference>
<keyword evidence="2" id="KW-0238">DNA-binding</keyword>
<keyword evidence="1" id="KW-0805">Transcription regulation</keyword>
<evidence type="ECO:0000256" key="2">
    <source>
        <dbReference type="ARBA" id="ARBA00023125"/>
    </source>
</evidence>
<dbReference type="GO" id="GO:0003700">
    <property type="term" value="F:DNA-binding transcription factor activity"/>
    <property type="evidence" value="ECO:0007669"/>
    <property type="project" value="InterPro"/>
</dbReference>
<feature type="transmembrane region" description="Helical" evidence="4">
    <location>
        <begin position="12"/>
        <end position="35"/>
    </location>
</feature>
<evidence type="ECO:0000313" key="6">
    <source>
        <dbReference type="EMBL" id="ANY76319.1"/>
    </source>
</evidence>
<proteinExistence type="predicted"/>
<sequence>MRMIKSQRFYRYFLSYILITVISLSIMSGVVYNLVLSSMRDEVRHAMMNSLDQFRNALDQRIQEMDRMAHQISKHTDLTPFKTTSTGYGAYLAIDELKQFLTTNRFISDIVIHYNSRKADTLYAASGTYDINHFFNDIFRFKNWDQHQFLIDSASITSPVMRPMDAVIVNQVAEQNYVVYSVPLVASADTPYGTVMFLIPEKSFNQLAANVLGDYNGSVYILGDQGQNLYAYNRGTAEVGLMHTLTGMMLGTQNPWSINQIHYRNQEYTVTKKDSTARNFRYLAALPSDQIMYKVDQVKDIYNLTVFGIFIFGVALATALSVRNYKPLQKLMRVIAAQNPASQLPAPSGKKDELDVISTAVANMIRDNEGMIHQLHHQAIALREQFVLSLIRGKYKTREEINSYLHSANLPMYDPFFAVFLLYIDDYESFRAAYSDTMQSHLKDSLIKVLEEGADGIGQGCGAELLDGRSMVFVLNLKDGEDPEAILRQYAEQVMSLIRHYFRFTVTIGVGRTYPEVNQISQSFIEASHAARYRLMHGGCRIIYYPDIDQNQVSKRSYPVEILDQLVKSIRQGDQLAVTDAVQKAMTYIRDQNMSVEVALFICFDIVNHVAKTLMELELELDEATNETLGKLFVPHLETIEELERLITDICLRVCITTSSKKESGNTELLDEIKAYIEENYKDHSLSLKCIADHFGISASYATRFFKNQTGESLMRYIDCLRMQEAKQLLKTTELTLKDILYEVGYIDSTNFIRKFKRNEGLTPIQYRNLMN</sequence>
<keyword evidence="3" id="KW-0804">Transcription</keyword>
<protein>
    <recommendedName>
        <fullName evidence="5">HTH araC/xylS-type domain-containing protein</fullName>
    </recommendedName>
</protein>
<evidence type="ECO:0000256" key="1">
    <source>
        <dbReference type="ARBA" id="ARBA00023015"/>
    </source>
</evidence>
<reference evidence="6" key="1">
    <citation type="submission" date="2016-08" db="EMBL/GenBank/DDBJ databases">
        <title>Complete Genome Seqeunce of Paenibacillus sp. nov. IHBB 9852 from high altitute lake of Indian trans-Himalayas.</title>
        <authorList>
            <person name="Kiran S."/>
            <person name="Swarnkar M.K."/>
            <person name="Rana A."/>
            <person name="Tewari R."/>
            <person name="Gulati A."/>
        </authorList>
    </citation>
    <scope>NUCLEOTIDE SEQUENCE [LARGE SCALE GENOMIC DNA]</scope>
    <source>
        <strain evidence="6">IHBB 9852</strain>
    </source>
</reference>
<dbReference type="Gene3D" id="1.10.10.60">
    <property type="entry name" value="Homeodomain-like"/>
    <property type="match status" value="2"/>
</dbReference>
<dbReference type="EMBL" id="CP016809">
    <property type="protein sequence ID" value="ANY76319.1"/>
    <property type="molecule type" value="Genomic_DNA"/>
</dbReference>
<dbReference type="InterPro" id="IPR041522">
    <property type="entry name" value="CdaR_GGDEF"/>
</dbReference>
<evidence type="ECO:0000256" key="4">
    <source>
        <dbReference type="SAM" id="Phobius"/>
    </source>
</evidence>
<evidence type="ECO:0000256" key="3">
    <source>
        <dbReference type="ARBA" id="ARBA00023163"/>
    </source>
</evidence>
<organism evidence="6">
    <name type="scientific">Paenibacillus ihbetae</name>
    <dbReference type="NCBI Taxonomy" id="1870820"/>
    <lineage>
        <taxon>Bacteria</taxon>
        <taxon>Bacillati</taxon>
        <taxon>Bacillota</taxon>
        <taxon>Bacilli</taxon>
        <taxon>Bacillales</taxon>
        <taxon>Paenibacillaceae</taxon>
        <taxon>Paenibacillus</taxon>
    </lineage>
</organism>
<feature type="domain" description="HTH araC/xylS-type" evidence="5">
    <location>
        <begin position="671"/>
        <end position="770"/>
    </location>
</feature>
<dbReference type="PROSITE" id="PS00041">
    <property type="entry name" value="HTH_ARAC_FAMILY_1"/>
    <property type="match status" value="1"/>
</dbReference>
<dbReference type="KEGG" id="pib:BBD41_29195"/>
<dbReference type="PROSITE" id="PS01124">
    <property type="entry name" value="HTH_ARAC_FAMILY_2"/>
    <property type="match status" value="1"/>
</dbReference>
<dbReference type="PANTHER" id="PTHR43280">
    <property type="entry name" value="ARAC-FAMILY TRANSCRIPTIONAL REGULATOR"/>
    <property type="match status" value="1"/>
</dbReference>
<gene>
    <name evidence="6" type="ORF">BBD41_29195</name>
</gene>
<keyword evidence="4" id="KW-0472">Membrane</keyword>